<dbReference type="RefSeq" id="WP_065821328.1">
    <property type="nucleotide sequence ID" value="NZ_CP014672.1"/>
</dbReference>
<feature type="region of interest" description="Disordered" evidence="1">
    <location>
        <begin position="122"/>
        <end position="145"/>
    </location>
</feature>
<gene>
    <name evidence="2" type="ORF">CSTERTH_06650</name>
</gene>
<dbReference type="OrthoDB" id="2697242at2"/>
<dbReference type="AlphaFoldDB" id="A0A1B1YD96"/>
<organism evidence="2 3">
    <name type="scientific">Thermoclostridium stercorarium subsp. thermolacticum DSM 2910</name>
    <dbReference type="NCBI Taxonomy" id="1121336"/>
    <lineage>
        <taxon>Bacteria</taxon>
        <taxon>Bacillati</taxon>
        <taxon>Bacillota</taxon>
        <taxon>Clostridia</taxon>
        <taxon>Eubacteriales</taxon>
        <taxon>Oscillospiraceae</taxon>
        <taxon>Thermoclostridium</taxon>
    </lineage>
</organism>
<evidence type="ECO:0000313" key="2">
    <source>
        <dbReference type="EMBL" id="ANW98731.1"/>
    </source>
</evidence>
<sequence>MARQTSLLNQALKQYWKNTTTYPKYAYFMWRNGLSNSNRNFADFTEQDIIEKYCKGSMKKYANLKQWENTEEYAELMNLLLLEKSNKDFVEIYNAVSEKAKQGDDKAVKTFLTLQNELKKSVKNKKSKKAEQEEIEEEDDDLILE</sequence>
<feature type="compositionally biased region" description="Acidic residues" evidence="1">
    <location>
        <begin position="133"/>
        <end position="145"/>
    </location>
</feature>
<evidence type="ECO:0000313" key="3">
    <source>
        <dbReference type="Proteomes" id="UP000092971"/>
    </source>
</evidence>
<name>A0A1B1YD96_THEST</name>
<reference evidence="2 3" key="1">
    <citation type="submission" date="2016-02" db="EMBL/GenBank/DDBJ databases">
        <title>Comparison of Clostridium stercorarium subspecies using comparative genomics and transcriptomics.</title>
        <authorList>
            <person name="Schellenberg J."/>
            <person name="Thallinger G."/>
            <person name="Levin D.B."/>
            <person name="Zhang X."/>
            <person name="Alvare G."/>
            <person name="Fristensky B."/>
            <person name="Sparling R."/>
        </authorList>
    </citation>
    <scope>NUCLEOTIDE SEQUENCE [LARGE SCALE GENOMIC DNA]</scope>
    <source>
        <strain evidence="2 3">DSM 2910</strain>
    </source>
</reference>
<accession>A0A1B1YD96</accession>
<protein>
    <submittedName>
        <fullName evidence="2">Uncharacterized protein</fullName>
    </submittedName>
</protein>
<dbReference type="EMBL" id="CP014672">
    <property type="protein sequence ID" value="ANW98731.1"/>
    <property type="molecule type" value="Genomic_DNA"/>
</dbReference>
<dbReference type="Proteomes" id="UP000092971">
    <property type="component" value="Chromosome"/>
</dbReference>
<proteinExistence type="predicted"/>
<evidence type="ECO:0000256" key="1">
    <source>
        <dbReference type="SAM" id="MobiDB-lite"/>
    </source>
</evidence>